<dbReference type="GO" id="GO:0016787">
    <property type="term" value="F:hydrolase activity"/>
    <property type="evidence" value="ECO:0007669"/>
    <property type="project" value="InterPro"/>
</dbReference>
<evidence type="ECO:0000256" key="1">
    <source>
        <dbReference type="SAM" id="MobiDB-lite"/>
    </source>
</evidence>
<dbReference type="InterPro" id="IPR004843">
    <property type="entry name" value="Calcineurin-like_PHP"/>
</dbReference>
<sequence length="311" mass="35262">MNIKTRFLVVSDTHADPISESLPSMPVDVAIYCGDLTEESKLREMEVTLELLRSINAPLKLVIPGNHDFTLDLPVFRKKIVEANLLDEPELGKREYGDFGQARDLFKQAEKDGIMLLDEGTHQFTLQNGAQLKVYATFSLRPRRDTYEIENGVDVVITHGPPRGILDRNTKDKPQSCGHPEAVARSRPRMHCFGHIHEAWGAKLVAWGNTSGEHPSHLTAIDNSRSKTIETLTSLRRTEWDTPETAERRPRYNAERCCRTSHCEGDEHPVRSGENTLFINAAIQSLEEGPQQLPWVVDIDLPRVTREEVRR</sequence>
<keyword evidence="4" id="KW-1185">Reference proteome</keyword>
<dbReference type="CDD" id="cd07379">
    <property type="entry name" value="MPP_239FB"/>
    <property type="match status" value="1"/>
</dbReference>
<accession>A0AA39YEY6</accession>
<organism evidence="3 4">
    <name type="scientific">Cercophora newfieldiana</name>
    <dbReference type="NCBI Taxonomy" id="92897"/>
    <lineage>
        <taxon>Eukaryota</taxon>
        <taxon>Fungi</taxon>
        <taxon>Dikarya</taxon>
        <taxon>Ascomycota</taxon>
        <taxon>Pezizomycotina</taxon>
        <taxon>Sordariomycetes</taxon>
        <taxon>Sordariomycetidae</taxon>
        <taxon>Sordariales</taxon>
        <taxon>Lasiosphaeriaceae</taxon>
        <taxon>Cercophora</taxon>
    </lineage>
</organism>
<feature type="region of interest" description="Disordered" evidence="1">
    <location>
        <begin position="160"/>
        <end position="182"/>
    </location>
</feature>
<proteinExistence type="predicted"/>
<dbReference type="Proteomes" id="UP001174936">
    <property type="component" value="Unassembled WGS sequence"/>
</dbReference>
<feature type="compositionally biased region" description="Basic and acidic residues" evidence="1">
    <location>
        <begin position="165"/>
        <end position="174"/>
    </location>
</feature>
<evidence type="ECO:0000313" key="3">
    <source>
        <dbReference type="EMBL" id="KAK0651404.1"/>
    </source>
</evidence>
<feature type="domain" description="Calcineurin-like phosphoesterase" evidence="2">
    <location>
        <begin position="6"/>
        <end position="198"/>
    </location>
</feature>
<protein>
    <submittedName>
        <fullName evidence="3">Ser/Thr protein phosphatase family protein</fullName>
    </submittedName>
</protein>
<dbReference type="SUPFAM" id="SSF56300">
    <property type="entry name" value="Metallo-dependent phosphatases"/>
    <property type="match status" value="1"/>
</dbReference>
<comment type="caution">
    <text evidence="3">The sequence shown here is derived from an EMBL/GenBank/DDBJ whole genome shotgun (WGS) entry which is preliminary data.</text>
</comment>
<reference evidence="3" key="1">
    <citation type="submission" date="2023-06" db="EMBL/GenBank/DDBJ databases">
        <title>Genome-scale phylogeny and comparative genomics of the fungal order Sordariales.</title>
        <authorList>
            <consortium name="Lawrence Berkeley National Laboratory"/>
            <person name="Hensen N."/>
            <person name="Bonometti L."/>
            <person name="Westerberg I."/>
            <person name="Brannstrom I.O."/>
            <person name="Guillou S."/>
            <person name="Cros-Aarteil S."/>
            <person name="Calhoun S."/>
            <person name="Haridas S."/>
            <person name="Kuo A."/>
            <person name="Mondo S."/>
            <person name="Pangilinan J."/>
            <person name="Riley R."/>
            <person name="Labutti K."/>
            <person name="Andreopoulos B."/>
            <person name="Lipzen A."/>
            <person name="Chen C."/>
            <person name="Yanf M."/>
            <person name="Daum C."/>
            <person name="Ng V."/>
            <person name="Clum A."/>
            <person name="Steindorff A."/>
            <person name="Ohm R."/>
            <person name="Martin F."/>
            <person name="Silar P."/>
            <person name="Natvig D."/>
            <person name="Lalanne C."/>
            <person name="Gautier V."/>
            <person name="Ament-Velasquez S.L."/>
            <person name="Kruys A."/>
            <person name="Hutchinson M.I."/>
            <person name="Powell A.J."/>
            <person name="Barry K."/>
            <person name="Miller A.N."/>
            <person name="Grigoriev I.V."/>
            <person name="Debuchy R."/>
            <person name="Gladieux P."/>
            <person name="Thoren M.H."/>
            <person name="Johannesson H."/>
        </authorList>
    </citation>
    <scope>NUCLEOTIDE SEQUENCE</scope>
    <source>
        <strain evidence="3">SMH2532-1</strain>
    </source>
</reference>
<evidence type="ECO:0000313" key="4">
    <source>
        <dbReference type="Proteomes" id="UP001174936"/>
    </source>
</evidence>
<dbReference type="Pfam" id="PF00149">
    <property type="entry name" value="Metallophos"/>
    <property type="match status" value="1"/>
</dbReference>
<dbReference type="AlphaFoldDB" id="A0AA39YEY6"/>
<name>A0AA39YEY6_9PEZI</name>
<gene>
    <name evidence="3" type="ORF">B0T16DRAFT_503615</name>
</gene>
<dbReference type="Gene3D" id="3.60.21.10">
    <property type="match status" value="1"/>
</dbReference>
<evidence type="ECO:0000259" key="2">
    <source>
        <dbReference type="Pfam" id="PF00149"/>
    </source>
</evidence>
<dbReference type="InterPro" id="IPR051693">
    <property type="entry name" value="UPF0046_metallophosphoest"/>
</dbReference>
<dbReference type="PANTHER" id="PTHR12905">
    <property type="entry name" value="METALLOPHOSPHOESTERASE"/>
    <property type="match status" value="1"/>
</dbReference>
<dbReference type="PANTHER" id="PTHR12905:SF0">
    <property type="entry name" value="CALCINEURIN-LIKE PHOSPHOESTERASE DOMAIN-CONTAINING PROTEIN"/>
    <property type="match status" value="1"/>
</dbReference>
<dbReference type="InterPro" id="IPR029052">
    <property type="entry name" value="Metallo-depent_PP-like"/>
</dbReference>
<dbReference type="EMBL" id="JAULSV010000002">
    <property type="protein sequence ID" value="KAK0651404.1"/>
    <property type="molecule type" value="Genomic_DNA"/>
</dbReference>